<dbReference type="EMBL" id="QYUJ01000004">
    <property type="protein sequence ID" value="RJF75597.1"/>
    <property type="molecule type" value="Genomic_DNA"/>
</dbReference>
<protein>
    <recommendedName>
        <fullName evidence="4">DUF3108 domain-containing protein</fullName>
    </recommendedName>
</protein>
<keyword evidence="1" id="KW-0732">Signal</keyword>
<organism evidence="2 3">
    <name type="scientific">Deinococcus cavernae</name>
    <dbReference type="NCBI Taxonomy" id="2320857"/>
    <lineage>
        <taxon>Bacteria</taxon>
        <taxon>Thermotogati</taxon>
        <taxon>Deinococcota</taxon>
        <taxon>Deinococci</taxon>
        <taxon>Deinococcales</taxon>
        <taxon>Deinococcaceae</taxon>
        <taxon>Deinococcus</taxon>
    </lineage>
</organism>
<evidence type="ECO:0000313" key="3">
    <source>
        <dbReference type="Proteomes" id="UP000286287"/>
    </source>
</evidence>
<name>A0A418VHP6_9DEIO</name>
<dbReference type="AlphaFoldDB" id="A0A418VHP6"/>
<reference evidence="2 3" key="1">
    <citation type="submission" date="2018-09" db="EMBL/GenBank/DDBJ databases">
        <authorList>
            <person name="Zhu H."/>
        </authorList>
    </citation>
    <scope>NUCLEOTIDE SEQUENCE [LARGE SCALE GENOMIC DNA]</scope>
    <source>
        <strain evidence="2 3">K2S05-167</strain>
    </source>
</reference>
<proteinExistence type="predicted"/>
<keyword evidence="3" id="KW-1185">Reference proteome</keyword>
<feature type="signal peptide" evidence="1">
    <location>
        <begin position="1"/>
        <end position="20"/>
    </location>
</feature>
<sequence length="278" mass="30865">MKFPALIAVFTIFSAASAQAAIPVTYETLAIAPETQELEITAWLDSGFPEGQVFSTIRMNCSGDGKPVVTGYKQDSMGDWQPDSTKTAASQKVTAIKLAPGAITIPNLAGDLKFVCKDKKLVTDYSKFNNPNATFIARSSNNDFDIKQDSLMPKVRFEYPLTSTRYQGGSIISNSVTLSLLGRGFKKVSGIEYVDYTTSDQKTTIFVFDAKKNVLIPAYYNKRSDPSKLKNYVVGDRLELYYAPDYTIKTGWRKLTVDFKNSLIWTEDVSMPNSRIAN</sequence>
<evidence type="ECO:0000256" key="1">
    <source>
        <dbReference type="SAM" id="SignalP"/>
    </source>
</evidence>
<feature type="chain" id="PRO_5019201664" description="DUF3108 domain-containing protein" evidence="1">
    <location>
        <begin position="21"/>
        <end position="278"/>
    </location>
</feature>
<accession>A0A418VHP6</accession>
<comment type="caution">
    <text evidence="2">The sequence shown here is derived from an EMBL/GenBank/DDBJ whole genome shotgun (WGS) entry which is preliminary data.</text>
</comment>
<gene>
    <name evidence="2" type="ORF">D3875_00680</name>
</gene>
<dbReference type="RefSeq" id="WP_119760065.1">
    <property type="nucleotide sequence ID" value="NZ_QYUJ01000004.1"/>
</dbReference>
<evidence type="ECO:0008006" key="4">
    <source>
        <dbReference type="Google" id="ProtNLM"/>
    </source>
</evidence>
<evidence type="ECO:0000313" key="2">
    <source>
        <dbReference type="EMBL" id="RJF75597.1"/>
    </source>
</evidence>
<dbReference type="Proteomes" id="UP000286287">
    <property type="component" value="Unassembled WGS sequence"/>
</dbReference>